<comment type="caution">
    <text evidence="3">The sequence shown here is derived from an EMBL/GenBank/DDBJ whole genome shotgun (WGS) entry which is preliminary data.</text>
</comment>
<evidence type="ECO:0000259" key="1">
    <source>
        <dbReference type="Pfam" id="PF08721"/>
    </source>
</evidence>
<feature type="domain" description="TnsA endonuclease C-terminal" evidence="1">
    <location>
        <begin position="58"/>
        <end position="143"/>
    </location>
</feature>
<organism evidence="3 4">
    <name type="scientific">Clostridium subterminale</name>
    <dbReference type="NCBI Taxonomy" id="1550"/>
    <lineage>
        <taxon>Bacteria</taxon>
        <taxon>Bacillati</taxon>
        <taxon>Bacillota</taxon>
        <taxon>Clostridia</taxon>
        <taxon>Eubacteriales</taxon>
        <taxon>Clostridiaceae</taxon>
        <taxon>Clostridium</taxon>
    </lineage>
</organism>
<name>A0ABN1KNT1_CLOSU</name>
<gene>
    <name evidence="3" type="ORF">GCM10008908_18410</name>
</gene>
<dbReference type="Gene3D" id="3.40.1350.10">
    <property type="match status" value="1"/>
</dbReference>
<sequence>MTTDFFITISTTKGIKEVARTIKSKDDLLYKRVIEKFEIEREFWKRKDVDWAIVTEEEIDKVMAHNISFIQGYRDIKSVDGFNVMEPYDIQDLIYEFMRRIVDNNRSVRRISSEFDSDMDLPIGSGLSIFKFLLINKVITIDILKEINVNNIIPIISINNEQIKKVEKIC</sequence>
<dbReference type="InterPro" id="IPR014832">
    <property type="entry name" value="TnsA_C"/>
</dbReference>
<protein>
    <submittedName>
        <fullName evidence="3">Uncharacterized protein</fullName>
    </submittedName>
</protein>
<accession>A0ABN1KNT1</accession>
<evidence type="ECO:0000313" key="4">
    <source>
        <dbReference type="Proteomes" id="UP001501047"/>
    </source>
</evidence>
<dbReference type="InterPro" id="IPR014833">
    <property type="entry name" value="TnsA_N"/>
</dbReference>
<dbReference type="InterPro" id="IPR036388">
    <property type="entry name" value="WH-like_DNA-bd_sf"/>
</dbReference>
<dbReference type="EMBL" id="BAAACI010000006">
    <property type="protein sequence ID" value="GAA0772349.1"/>
    <property type="molecule type" value="Genomic_DNA"/>
</dbReference>
<feature type="domain" description="TnsA endonuclease N-terminal" evidence="2">
    <location>
        <begin position="1"/>
        <end position="56"/>
    </location>
</feature>
<evidence type="ECO:0000259" key="2">
    <source>
        <dbReference type="Pfam" id="PF08722"/>
    </source>
</evidence>
<dbReference type="InterPro" id="IPR011335">
    <property type="entry name" value="Restrct_endonuc-II-like"/>
</dbReference>
<proteinExistence type="predicted"/>
<reference evidence="3 4" key="1">
    <citation type="journal article" date="2019" name="Int. J. Syst. Evol. Microbiol.">
        <title>The Global Catalogue of Microorganisms (GCM) 10K type strain sequencing project: providing services to taxonomists for standard genome sequencing and annotation.</title>
        <authorList>
            <consortium name="The Broad Institute Genomics Platform"/>
            <consortium name="The Broad Institute Genome Sequencing Center for Infectious Disease"/>
            <person name="Wu L."/>
            <person name="Ma J."/>
        </authorList>
    </citation>
    <scope>NUCLEOTIDE SEQUENCE [LARGE SCALE GENOMIC DNA]</scope>
    <source>
        <strain evidence="3 4">JCM 1417</strain>
    </source>
</reference>
<keyword evidence="4" id="KW-1185">Reference proteome</keyword>
<dbReference type="Pfam" id="PF08721">
    <property type="entry name" value="Tn7_Tnp_TnsA_C"/>
    <property type="match status" value="1"/>
</dbReference>
<dbReference type="Pfam" id="PF08722">
    <property type="entry name" value="Tn7_TnsA-like_N"/>
    <property type="match status" value="1"/>
</dbReference>
<dbReference type="Proteomes" id="UP001501047">
    <property type="component" value="Unassembled WGS sequence"/>
</dbReference>
<dbReference type="Gene3D" id="1.10.10.10">
    <property type="entry name" value="Winged helix-like DNA-binding domain superfamily/Winged helix DNA-binding domain"/>
    <property type="match status" value="1"/>
</dbReference>
<dbReference type="InterPro" id="IPR011856">
    <property type="entry name" value="tRNA_endonuc-like_dom_sf"/>
</dbReference>
<dbReference type="SUPFAM" id="SSF52980">
    <property type="entry name" value="Restriction endonuclease-like"/>
    <property type="match status" value="1"/>
</dbReference>
<evidence type="ECO:0000313" key="3">
    <source>
        <dbReference type="EMBL" id="GAA0772349.1"/>
    </source>
</evidence>